<dbReference type="Gene3D" id="6.10.340.10">
    <property type="match status" value="1"/>
</dbReference>
<evidence type="ECO:0000313" key="10">
    <source>
        <dbReference type="EMBL" id="QGZ40157.1"/>
    </source>
</evidence>
<dbReference type="OrthoDB" id="8712992at2"/>
<dbReference type="SUPFAM" id="SSF58104">
    <property type="entry name" value="Methyl-accepting chemotaxis protein (MCP) signaling domain"/>
    <property type="match status" value="1"/>
</dbReference>
<dbReference type="GO" id="GO:0007165">
    <property type="term" value="P:signal transduction"/>
    <property type="evidence" value="ECO:0007669"/>
    <property type="project" value="UniProtKB-KW"/>
</dbReference>
<evidence type="ECO:0000256" key="3">
    <source>
        <dbReference type="ARBA" id="ARBA00029447"/>
    </source>
</evidence>
<dbReference type="EMBL" id="VLKW01000016">
    <property type="protein sequence ID" value="TWI42107.1"/>
    <property type="molecule type" value="Genomic_DNA"/>
</dbReference>
<dbReference type="InterPro" id="IPR024478">
    <property type="entry name" value="HlyB_4HB_MCP"/>
</dbReference>
<dbReference type="Proteomes" id="UP000315112">
    <property type="component" value="Unassembled WGS sequence"/>
</dbReference>
<feature type="domain" description="Methyl-accepting transducer" evidence="8">
    <location>
        <begin position="267"/>
        <end position="496"/>
    </location>
</feature>
<dbReference type="SMART" id="SM00283">
    <property type="entry name" value="MA"/>
    <property type="match status" value="1"/>
</dbReference>
<evidence type="ECO:0000256" key="2">
    <source>
        <dbReference type="ARBA" id="ARBA00022481"/>
    </source>
</evidence>
<dbReference type="GO" id="GO:0006935">
    <property type="term" value="P:chemotaxis"/>
    <property type="evidence" value="ECO:0007669"/>
    <property type="project" value="InterPro"/>
</dbReference>
<comment type="subcellular location">
    <subcellularLocation>
        <location evidence="1">Membrane</location>
    </subcellularLocation>
</comment>
<dbReference type="GO" id="GO:0004888">
    <property type="term" value="F:transmembrane signaling receptor activity"/>
    <property type="evidence" value="ECO:0007669"/>
    <property type="project" value="InterPro"/>
</dbReference>
<dbReference type="InterPro" id="IPR047347">
    <property type="entry name" value="YvaQ-like_sensor"/>
</dbReference>
<feature type="domain" description="HAMP" evidence="9">
    <location>
        <begin position="210"/>
        <end position="262"/>
    </location>
</feature>
<dbReference type="CDD" id="cd11386">
    <property type="entry name" value="MCP_signal"/>
    <property type="match status" value="1"/>
</dbReference>
<dbReference type="Pfam" id="PF00672">
    <property type="entry name" value="HAMP"/>
    <property type="match status" value="1"/>
</dbReference>
<feature type="transmembrane region" description="Helical" evidence="7">
    <location>
        <begin position="6"/>
        <end position="29"/>
    </location>
</feature>
<accession>A0A562PCF6</accession>
<dbReference type="PROSITE" id="PS50885">
    <property type="entry name" value="HAMP"/>
    <property type="match status" value="1"/>
</dbReference>
<keyword evidence="5" id="KW-0175">Coiled coil</keyword>
<dbReference type="InterPro" id="IPR004089">
    <property type="entry name" value="MCPsignal_dom"/>
</dbReference>
<name>A0A562PCF6_9BURK</name>
<evidence type="ECO:0000256" key="7">
    <source>
        <dbReference type="SAM" id="Phobius"/>
    </source>
</evidence>
<dbReference type="PANTHER" id="PTHR43531:SF14">
    <property type="entry name" value="METHYL-ACCEPTING CHEMOTAXIS PROTEIN I-RELATED"/>
    <property type="match status" value="1"/>
</dbReference>
<evidence type="ECO:0000313" key="13">
    <source>
        <dbReference type="Proteomes" id="UP000437862"/>
    </source>
</evidence>
<feature type="region of interest" description="Disordered" evidence="6">
    <location>
        <begin position="537"/>
        <end position="563"/>
    </location>
</feature>
<dbReference type="Proteomes" id="UP000437862">
    <property type="component" value="Chromosome"/>
</dbReference>
<keyword evidence="13" id="KW-1185">Reference proteome</keyword>
<comment type="similarity">
    <text evidence="3">Belongs to the methyl-accepting chemotaxis (MCP) protein family.</text>
</comment>
<dbReference type="AlphaFoldDB" id="A0A562PCF6"/>
<reference evidence="11" key="2">
    <citation type="submission" date="2019-07" db="EMBL/GenBank/DDBJ databases">
        <authorList>
            <person name="Whitman W."/>
            <person name="Huntemann M."/>
            <person name="Clum A."/>
            <person name="Pillay M."/>
            <person name="Palaniappan K."/>
            <person name="Varghese N."/>
            <person name="Mikhailova N."/>
            <person name="Stamatis D."/>
            <person name="Reddy T."/>
            <person name="Daum C."/>
            <person name="Shapiro N."/>
            <person name="Ivanova N."/>
            <person name="Kyrpides N."/>
            <person name="Woyke T."/>
        </authorList>
    </citation>
    <scope>NUCLEOTIDE SEQUENCE</scope>
    <source>
        <strain evidence="11">CGMCC 1.10685</strain>
    </source>
</reference>
<evidence type="ECO:0000313" key="12">
    <source>
        <dbReference type="Proteomes" id="UP000315112"/>
    </source>
</evidence>
<reference evidence="10 13" key="3">
    <citation type="submission" date="2019-12" db="EMBL/GenBank/DDBJ databases">
        <title>Draft Genome Sequences of Six Type Strains of the Genus Massilia.</title>
        <authorList>
            <person name="Miess H."/>
            <person name="Frediansyah A."/>
            <person name="Goeker M."/>
            <person name="Gross H."/>
        </authorList>
    </citation>
    <scope>NUCLEOTIDE SEQUENCE [LARGE SCALE GENOMIC DNA]</scope>
    <source>
        <strain evidence="10 13">DSM 26639</strain>
    </source>
</reference>
<organism evidence="11 12">
    <name type="scientific">Pseudoduganella flava</name>
    <dbReference type="NCBI Taxonomy" id="871742"/>
    <lineage>
        <taxon>Bacteria</taxon>
        <taxon>Pseudomonadati</taxon>
        <taxon>Pseudomonadota</taxon>
        <taxon>Betaproteobacteria</taxon>
        <taxon>Burkholderiales</taxon>
        <taxon>Oxalobacteraceae</taxon>
        <taxon>Telluria group</taxon>
        <taxon>Pseudoduganella</taxon>
    </lineage>
</organism>
<gene>
    <name evidence="10" type="ORF">GO485_14605</name>
    <name evidence="11" type="ORF">IP92_05638</name>
</gene>
<dbReference type="PANTHER" id="PTHR43531">
    <property type="entry name" value="PROTEIN ICFG"/>
    <property type="match status" value="1"/>
</dbReference>
<dbReference type="RefSeq" id="WP_145881668.1">
    <property type="nucleotide sequence ID" value="NZ_CP046904.1"/>
</dbReference>
<dbReference type="InterPro" id="IPR003660">
    <property type="entry name" value="HAMP_dom"/>
</dbReference>
<feature type="transmembrane region" description="Helical" evidence="7">
    <location>
        <begin position="188"/>
        <end position="208"/>
    </location>
</feature>
<keyword evidence="7" id="KW-0472">Membrane</keyword>
<evidence type="ECO:0000259" key="8">
    <source>
        <dbReference type="PROSITE" id="PS50111"/>
    </source>
</evidence>
<reference evidence="11 12" key="1">
    <citation type="journal article" date="2015" name="Stand. Genomic Sci.">
        <title>Genomic Encyclopedia of Bacterial and Archaeal Type Strains, Phase III: the genomes of soil and plant-associated and newly described type strains.</title>
        <authorList>
            <person name="Whitman W.B."/>
            <person name="Woyke T."/>
            <person name="Klenk H.P."/>
            <person name="Zhou Y."/>
            <person name="Lilburn T.G."/>
            <person name="Beck B.J."/>
            <person name="De Vos P."/>
            <person name="Vandamme P."/>
            <person name="Eisen J.A."/>
            <person name="Garrity G."/>
            <person name="Hugenholtz P."/>
            <person name="Kyrpides N.C."/>
        </authorList>
    </citation>
    <scope>NUCLEOTIDE SEQUENCE [LARGE SCALE GENOMIC DNA]</scope>
    <source>
        <strain evidence="11 12">CGMCC 1.10685</strain>
    </source>
</reference>
<evidence type="ECO:0000259" key="9">
    <source>
        <dbReference type="PROSITE" id="PS50885"/>
    </source>
</evidence>
<evidence type="ECO:0000256" key="6">
    <source>
        <dbReference type="SAM" id="MobiDB-lite"/>
    </source>
</evidence>
<dbReference type="EMBL" id="CP046904">
    <property type="protein sequence ID" value="QGZ40157.1"/>
    <property type="molecule type" value="Genomic_DNA"/>
</dbReference>
<dbReference type="Gene3D" id="1.10.287.950">
    <property type="entry name" value="Methyl-accepting chemotaxis protein"/>
    <property type="match status" value="1"/>
</dbReference>
<dbReference type="CDD" id="cd19411">
    <property type="entry name" value="MCP2201-like_sensor"/>
    <property type="match status" value="1"/>
</dbReference>
<evidence type="ECO:0000313" key="11">
    <source>
        <dbReference type="EMBL" id="TWI42107.1"/>
    </source>
</evidence>
<dbReference type="Pfam" id="PF00015">
    <property type="entry name" value="MCPsignal"/>
    <property type="match status" value="1"/>
</dbReference>
<proteinExistence type="inferred from homology"/>
<protein>
    <submittedName>
        <fullName evidence="10">HAMP domain-containing protein</fullName>
    </submittedName>
    <submittedName>
        <fullName evidence="11">Methyl-accepting chemotaxis protein</fullName>
    </submittedName>
</protein>
<sequence length="563" mass="58639">MFNLKIGARLGLGFGAVLALLLVVLAIGLSSMARIGARTDDIVADKNVKLEAANTMVDNIRNVTLALTTIIVTPSTPQVNAELEKVAGYRKNYAAAKARLVKRLTTEREKALMAKVDALLADGAAKNDKLIALRKDGEIQDGTEYLLNTAAPTLTGVLTAMDELIDYEAEQANAAGAEANAVYRNAQLLMIALGIAALAVGAAIAYFVTRSITRPIGEAVDVAETVAAGDLASTIATDRSDETGRLLRALKGMNDALLNVVGQVRSGTEAIGTASREIAAGNMDLSARTEQQAGSLEETASTMEELTSTVRQNADNARQANQLARNASEVATRGGAIVSQVVDTMGTINASSKKIVDIIGVIDSIAFQTNILALNAAVEAARAGEQGRGFAVVATEVRNLAQRSAGAAREIKELITASVADVDQGSRLVNEAGTTMGDIVQSITRVTDIMGEIASANQEQTTGIEQVNQAITQMDEVTQQNAALVEEAAAASQSMQEQAARLAEVVAFFRTGETAAAAAAAAAQPVAGSSAVALARPAERKPAAPIRTGVKVPARSADEWEEF</sequence>
<dbReference type="CDD" id="cd06225">
    <property type="entry name" value="HAMP"/>
    <property type="match status" value="1"/>
</dbReference>
<dbReference type="PROSITE" id="PS50111">
    <property type="entry name" value="CHEMOTAXIS_TRANSDUC_2"/>
    <property type="match status" value="1"/>
</dbReference>
<dbReference type="FunFam" id="1.10.287.950:FF:000001">
    <property type="entry name" value="Methyl-accepting chemotaxis sensory transducer"/>
    <property type="match status" value="1"/>
</dbReference>
<keyword evidence="7" id="KW-1133">Transmembrane helix</keyword>
<feature type="coiled-coil region" evidence="5">
    <location>
        <begin position="467"/>
        <end position="494"/>
    </location>
</feature>
<dbReference type="InterPro" id="IPR004090">
    <property type="entry name" value="Chemotax_Me-accpt_rcpt"/>
</dbReference>
<dbReference type="InterPro" id="IPR051310">
    <property type="entry name" value="MCP_chemotaxis"/>
</dbReference>
<evidence type="ECO:0000256" key="1">
    <source>
        <dbReference type="ARBA" id="ARBA00004370"/>
    </source>
</evidence>
<keyword evidence="7" id="KW-0812">Transmembrane</keyword>
<dbReference type="SMART" id="SM00304">
    <property type="entry name" value="HAMP"/>
    <property type="match status" value="1"/>
</dbReference>
<dbReference type="GO" id="GO:0005886">
    <property type="term" value="C:plasma membrane"/>
    <property type="evidence" value="ECO:0007669"/>
    <property type="project" value="TreeGrafter"/>
</dbReference>
<dbReference type="PRINTS" id="PR00260">
    <property type="entry name" value="CHEMTRNSDUCR"/>
</dbReference>
<keyword evidence="2" id="KW-0488">Methylation</keyword>
<evidence type="ECO:0000256" key="5">
    <source>
        <dbReference type="SAM" id="Coils"/>
    </source>
</evidence>
<evidence type="ECO:0000256" key="4">
    <source>
        <dbReference type="PROSITE-ProRule" id="PRU00284"/>
    </source>
</evidence>
<keyword evidence="4" id="KW-0807">Transducer</keyword>
<dbReference type="Pfam" id="PF12729">
    <property type="entry name" value="4HB_MCP_1"/>
    <property type="match status" value="1"/>
</dbReference>